<proteinExistence type="predicted"/>
<feature type="chain" id="PRO_5028892289" evidence="1">
    <location>
        <begin position="25"/>
        <end position="127"/>
    </location>
</feature>
<dbReference type="RefSeq" id="WP_082387214.1">
    <property type="nucleotide sequence ID" value="NZ_CADIJQ010000001.1"/>
</dbReference>
<evidence type="ECO:0000256" key="1">
    <source>
        <dbReference type="SAM" id="SignalP"/>
    </source>
</evidence>
<keyword evidence="3" id="KW-1185">Reference proteome</keyword>
<organism evidence="2 3">
    <name type="scientific">Achromobacter kerstersii</name>
    <dbReference type="NCBI Taxonomy" id="1353890"/>
    <lineage>
        <taxon>Bacteria</taxon>
        <taxon>Pseudomonadati</taxon>
        <taxon>Pseudomonadota</taxon>
        <taxon>Betaproteobacteria</taxon>
        <taxon>Burkholderiales</taxon>
        <taxon>Alcaligenaceae</taxon>
        <taxon>Achromobacter</taxon>
    </lineage>
</organism>
<sequence length="127" mass="14092">MKVKHLLAPTAVALSLLFTTPGVAQPADPAPLITGKQWTESDASHKKAFLLGVANLLQVERAYQDKRKLNDTQTLVPRFSTGLQNQTLDSVRESLDRWYAANPAKLDRPVMETLWFEVVAPGAKRKP</sequence>
<reference evidence="2 3" key="1">
    <citation type="submission" date="2020-04" db="EMBL/GenBank/DDBJ databases">
        <authorList>
            <person name="De Canck E."/>
        </authorList>
    </citation>
    <scope>NUCLEOTIDE SEQUENCE [LARGE SCALE GENOMIC DNA]</scope>
    <source>
        <strain evidence="2 3">LMG 3441</strain>
    </source>
</reference>
<keyword evidence="1" id="KW-0732">Signal</keyword>
<evidence type="ECO:0000313" key="3">
    <source>
        <dbReference type="Proteomes" id="UP000494269"/>
    </source>
</evidence>
<protein>
    <submittedName>
        <fullName evidence="2">Uncharacterized protein</fullName>
    </submittedName>
</protein>
<evidence type="ECO:0000313" key="2">
    <source>
        <dbReference type="EMBL" id="CAB3662104.1"/>
    </source>
</evidence>
<feature type="signal peptide" evidence="1">
    <location>
        <begin position="1"/>
        <end position="24"/>
    </location>
</feature>
<dbReference type="AlphaFoldDB" id="A0A6S6Z5S9"/>
<name>A0A6S6Z5S9_9BURK</name>
<gene>
    <name evidence="2" type="ORF">LMG3441_00611</name>
</gene>
<dbReference type="Proteomes" id="UP000494269">
    <property type="component" value="Unassembled WGS sequence"/>
</dbReference>
<dbReference type="EMBL" id="CADIJQ010000001">
    <property type="protein sequence ID" value="CAB3662104.1"/>
    <property type="molecule type" value="Genomic_DNA"/>
</dbReference>
<accession>A0A6S6Z5S9</accession>